<organism evidence="1">
    <name type="scientific">uncultured Coleofasciculus sp</name>
    <dbReference type="NCBI Taxonomy" id="1267456"/>
    <lineage>
        <taxon>Bacteria</taxon>
        <taxon>Bacillati</taxon>
        <taxon>Cyanobacteriota</taxon>
        <taxon>Cyanophyceae</taxon>
        <taxon>Coleofasciculales</taxon>
        <taxon>Coleofasciculaceae</taxon>
        <taxon>Coleofasciculus</taxon>
        <taxon>environmental samples</taxon>
    </lineage>
</organism>
<evidence type="ECO:0000313" key="1">
    <source>
        <dbReference type="EMBL" id="CAA9229565.1"/>
    </source>
</evidence>
<dbReference type="EMBL" id="CADCTM010000133">
    <property type="protein sequence ID" value="CAA9229565.1"/>
    <property type="molecule type" value="Genomic_DNA"/>
</dbReference>
<protein>
    <submittedName>
        <fullName evidence="1">Uncharacterized protein</fullName>
    </submittedName>
</protein>
<gene>
    <name evidence="1" type="ORF">AVDCRST_MAG92-969</name>
</gene>
<dbReference type="AlphaFoldDB" id="A0A6J4HPY9"/>
<name>A0A6J4HPY9_9CYAN</name>
<accession>A0A6J4HPY9</accession>
<proteinExistence type="predicted"/>
<reference evidence="1" key="1">
    <citation type="submission" date="2020-02" db="EMBL/GenBank/DDBJ databases">
        <authorList>
            <person name="Meier V. D."/>
        </authorList>
    </citation>
    <scope>NUCLEOTIDE SEQUENCE</scope>
    <source>
        <strain evidence="1">AVDCRST_MAG92</strain>
    </source>
</reference>
<sequence>MLLSNRWGEGNKRRADLLLEQHNSIKCEALPIITSFFPN</sequence>